<feature type="region of interest" description="Disordered" evidence="1">
    <location>
        <begin position="61"/>
        <end position="94"/>
    </location>
</feature>
<dbReference type="Proteomes" id="UP001215280">
    <property type="component" value="Unassembled WGS sequence"/>
</dbReference>
<evidence type="ECO:0000313" key="3">
    <source>
        <dbReference type="Proteomes" id="UP001215280"/>
    </source>
</evidence>
<comment type="caution">
    <text evidence="2">The sequence shown here is derived from an EMBL/GenBank/DDBJ whole genome shotgun (WGS) entry which is preliminary data.</text>
</comment>
<keyword evidence="3" id="KW-1185">Reference proteome</keyword>
<gene>
    <name evidence="2" type="ORF">DFH07DRAFT_1068132</name>
</gene>
<accession>A0AAD7MHM7</accession>
<evidence type="ECO:0000313" key="2">
    <source>
        <dbReference type="EMBL" id="KAJ7717911.1"/>
    </source>
</evidence>
<proteinExistence type="predicted"/>
<name>A0AAD7MHM7_9AGAR</name>
<sequence>MALIQHLFLSQTLMPHRQSWNVNPEHQMWRGSDFTLPHSQPPNVPNSHYFVDLPISSATPHLLQPPPAPRLRSIPLPGSSASHGHSVAPPPPRDVFPVDLTTEVDFDDLARSVPNYSIPPRTTIYIFPASGGSFLLQIITGHRPTSTFSVIRRLKAIMGEPLALQVYHADLPPAARSSVHEYFLSRSGHRGTRLWQGFLNGALHPRGPSGIDLLRGHSSMWGFYQDHQGQWIIQVDPPVPML</sequence>
<dbReference type="AlphaFoldDB" id="A0AAD7MHM7"/>
<reference evidence="2" key="1">
    <citation type="submission" date="2023-03" db="EMBL/GenBank/DDBJ databases">
        <title>Massive genome expansion in bonnet fungi (Mycena s.s.) driven by repeated elements and novel gene families across ecological guilds.</title>
        <authorList>
            <consortium name="Lawrence Berkeley National Laboratory"/>
            <person name="Harder C.B."/>
            <person name="Miyauchi S."/>
            <person name="Viragh M."/>
            <person name="Kuo A."/>
            <person name="Thoen E."/>
            <person name="Andreopoulos B."/>
            <person name="Lu D."/>
            <person name="Skrede I."/>
            <person name="Drula E."/>
            <person name="Henrissat B."/>
            <person name="Morin E."/>
            <person name="Kohler A."/>
            <person name="Barry K."/>
            <person name="LaButti K."/>
            <person name="Morin E."/>
            <person name="Salamov A."/>
            <person name="Lipzen A."/>
            <person name="Mereny Z."/>
            <person name="Hegedus B."/>
            <person name="Baldrian P."/>
            <person name="Stursova M."/>
            <person name="Weitz H."/>
            <person name="Taylor A."/>
            <person name="Grigoriev I.V."/>
            <person name="Nagy L.G."/>
            <person name="Martin F."/>
            <person name="Kauserud H."/>
        </authorList>
    </citation>
    <scope>NUCLEOTIDE SEQUENCE</scope>
    <source>
        <strain evidence="2">CBHHK188m</strain>
    </source>
</reference>
<organism evidence="2 3">
    <name type="scientific">Mycena maculata</name>
    <dbReference type="NCBI Taxonomy" id="230809"/>
    <lineage>
        <taxon>Eukaryota</taxon>
        <taxon>Fungi</taxon>
        <taxon>Dikarya</taxon>
        <taxon>Basidiomycota</taxon>
        <taxon>Agaricomycotina</taxon>
        <taxon>Agaricomycetes</taxon>
        <taxon>Agaricomycetidae</taxon>
        <taxon>Agaricales</taxon>
        <taxon>Marasmiineae</taxon>
        <taxon>Mycenaceae</taxon>
        <taxon>Mycena</taxon>
    </lineage>
</organism>
<protein>
    <submittedName>
        <fullName evidence="2">Uncharacterized protein</fullName>
    </submittedName>
</protein>
<evidence type="ECO:0000256" key="1">
    <source>
        <dbReference type="SAM" id="MobiDB-lite"/>
    </source>
</evidence>
<dbReference type="EMBL" id="JARJLG010000312">
    <property type="protein sequence ID" value="KAJ7717911.1"/>
    <property type="molecule type" value="Genomic_DNA"/>
</dbReference>